<gene>
    <name evidence="3" type="ORF">BDW42DRAFT_172515</name>
</gene>
<keyword evidence="2" id="KW-0472">Membrane</keyword>
<dbReference type="Proteomes" id="UP000235023">
    <property type="component" value="Unassembled WGS sequence"/>
</dbReference>
<keyword evidence="2" id="KW-0812">Transmembrane</keyword>
<organism evidence="3 4">
    <name type="scientific">Aspergillus taichungensis</name>
    <dbReference type="NCBI Taxonomy" id="482145"/>
    <lineage>
        <taxon>Eukaryota</taxon>
        <taxon>Fungi</taxon>
        <taxon>Dikarya</taxon>
        <taxon>Ascomycota</taxon>
        <taxon>Pezizomycotina</taxon>
        <taxon>Eurotiomycetes</taxon>
        <taxon>Eurotiomycetidae</taxon>
        <taxon>Eurotiales</taxon>
        <taxon>Aspergillaceae</taxon>
        <taxon>Aspergillus</taxon>
        <taxon>Aspergillus subgen. Circumdati</taxon>
    </lineage>
</organism>
<evidence type="ECO:0000313" key="3">
    <source>
        <dbReference type="EMBL" id="PLN79566.1"/>
    </source>
</evidence>
<feature type="region of interest" description="Disordered" evidence="1">
    <location>
        <begin position="1"/>
        <end position="54"/>
    </location>
</feature>
<name>A0A2J5HQL5_9EURO</name>
<keyword evidence="4" id="KW-1185">Reference proteome</keyword>
<reference evidence="4" key="1">
    <citation type="submission" date="2017-12" db="EMBL/GenBank/DDBJ databases">
        <authorList>
            <consortium name="DOE Joint Genome Institute"/>
            <person name="Mondo S.J."/>
            <person name="Kjaerbolling I."/>
            <person name="Vesth T.C."/>
            <person name="Frisvad J.C."/>
            <person name="Nybo J.L."/>
            <person name="Theobald S."/>
            <person name="Kuo A."/>
            <person name="Bowyer P."/>
            <person name="Matsuda Y."/>
            <person name="Lyhne E.K."/>
            <person name="Kogle M.E."/>
            <person name="Clum A."/>
            <person name="Lipzen A."/>
            <person name="Salamov A."/>
            <person name="Ngan C.Y."/>
            <person name="Daum C."/>
            <person name="Chiniquy J."/>
            <person name="Barry K."/>
            <person name="LaButti K."/>
            <person name="Haridas S."/>
            <person name="Simmons B.A."/>
            <person name="Magnuson J.K."/>
            <person name="Mortensen U.H."/>
            <person name="Larsen T.O."/>
            <person name="Grigoriev I.V."/>
            <person name="Baker S.E."/>
            <person name="Andersen M.R."/>
            <person name="Nordberg H.P."/>
            <person name="Cantor M.N."/>
            <person name="Hua S.X."/>
        </authorList>
    </citation>
    <scope>NUCLEOTIDE SEQUENCE [LARGE SCALE GENOMIC DNA]</scope>
    <source>
        <strain evidence="4">IBT 19404</strain>
    </source>
</reference>
<dbReference type="AlphaFoldDB" id="A0A2J5HQL5"/>
<evidence type="ECO:0000256" key="2">
    <source>
        <dbReference type="SAM" id="Phobius"/>
    </source>
</evidence>
<feature type="transmembrane region" description="Helical" evidence="2">
    <location>
        <begin position="87"/>
        <end position="111"/>
    </location>
</feature>
<feature type="compositionally biased region" description="Polar residues" evidence="1">
    <location>
        <begin position="40"/>
        <end position="54"/>
    </location>
</feature>
<proteinExistence type="predicted"/>
<feature type="compositionally biased region" description="Pro residues" evidence="1">
    <location>
        <begin position="23"/>
        <end position="33"/>
    </location>
</feature>
<sequence length="112" mass="12074">MTRRFIASSSPPFKAPQAEPQPSETPPPTPAPACPITSTSYGFRQSASTGETGSPSVVIFNQIHSSTTARPAPARAECAAVRALDELVVQIAAIDGVGWFGFWVWVLFWLWL</sequence>
<protein>
    <submittedName>
        <fullName evidence="3">Uncharacterized protein</fullName>
    </submittedName>
</protein>
<dbReference type="EMBL" id="KZ559558">
    <property type="protein sequence ID" value="PLN79566.1"/>
    <property type="molecule type" value="Genomic_DNA"/>
</dbReference>
<keyword evidence="2" id="KW-1133">Transmembrane helix</keyword>
<evidence type="ECO:0000313" key="4">
    <source>
        <dbReference type="Proteomes" id="UP000235023"/>
    </source>
</evidence>
<evidence type="ECO:0000256" key="1">
    <source>
        <dbReference type="SAM" id="MobiDB-lite"/>
    </source>
</evidence>
<accession>A0A2J5HQL5</accession>